<keyword evidence="2" id="KW-1185">Reference proteome</keyword>
<evidence type="ECO:0000313" key="1">
    <source>
        <dbReference type="EMBL" id="MBR0575250.1"/>
    </source>
</evidence>
<gene>
    <name evidence="1" type="ORF">KCG48_02740</name>
</gene>
<proteinExistence type="predicted"/>
<reference evidence="1" key="1">
    <citation type="submission" date="2021-04" db="EMBL/GenBank/DDBJ databases">
        <title>Proteiniclasticum sedimins sp. nov., an obligate anaerobic bacterium isolated from anaerobic sludge.</title>
        <authorList>
            <person name="Liu J."/>
        </authorList>
    </citation>
    <scope>NUCLEOTIDE SEQUENCE</scope>
    <source>
        <strain evidence="1">BAD-10</strain>
    </source>
</reference>
<evidence type="ECO:0000313" key="2">
    <source>
        <dbReference type="Proteomes" id="UP000675379"/>
    </source>
</evidence>
<protein>
    <submittedName>
        <fullName evidence="1">Uncharacterized protein</fullName>
    </submittedName>
</protein>
<dbReference type="AlphaFoldDB" id="A0A941CMF1"/>
<sequence length="140" mass="16227">MIHVFFPKPGKINITEFIVGKRRILIQFSITEAGPSSEVSVGDTIYIVDDGKASRQADRCQVTRVFQTGRITRRQIQKILADYKDTHVVLEDAILSFPFSKYLILIEIDQPVLLRDYFNWKLPQSRKSNFMSVTTLEDFR</sequence>
<dbReference type="RefSeq" id="WP_211799762.1">
    <property type="nucleotide sequence ID" value="NZ_JAGSCS010000002.1"/>
</dbReference>
<comment type="caution">
    <text evidence="1">The sequence shown here is derived from an EMBL/GenBank/DDBJ whole genome shotgun (WGS) entry which is preliminary data.</text>
</comment>
<accession>A0A941CMF1</accession>
<organism evidence="1 2">
    <name type="scientific">Proteiniclasticum sediminis</name>
    <dbReference type="NCBI Taxonomy" id="2804028"/>
    <lineage>
        <taxon>Bacteria</taxon>
        <taxon>Bacillati</taxon>
        <taxon>Bacillota</taxon>
        <taxon>Clostridia</taxon>
        <taxon>Eubacteriales</taxon>
        <taxon>Clostridiaceae</taxon>
        <taxon>Proteiniclasticum</taxon>
    </lineage>
</organism>
<name>A0A941CMF1_9CLOT</name>
<dbReference type="Proteomes" id="UP000675379">
    <property type="component" value="Unassembled WGS sequence"/>
</dbReference>
<dbReference type="EMBL" id="JAGSCS010000002">
    <property type="protein sequence ID" value="MBR0575250.1"/>
    <property type="molecule type" value="Genomic_DNA"/>
</dbReference>